<gene>
    <name evidence="1" type="ORF">AF333_01275</name>
    <name evidence="2" type="ORF">SAMN04487909_10522</name>
</gene>
<dbReference type="AlphaFoldDB" id="A0A0D1XUC1"/>
<evidence type="ECO:0000313" key="3">
    <source>
        <dbReference type="Proteomes" id="UP000037269"/>
    </source>
</evidence>
<name>A0A0D1XUC1_ANEMI</name>
<keyword evidence="3" id="KW-1185">Reference proteome</keyword>
<organism evidence="1 3">
    <name type="scientific">Aneurinibacillus migulanus</name>
    <name type="common">Bacillus migulanus</name>
    <dbReference type="NCBI Taxonomy" id="47500"/>
    <lineage>
        <taxon>Bacteria</taxon>
        <taxon>Bacillati</taxon>
        <taxon>Bacillota</taxon>
        <taxon>Bacilli</taxon>
        <taxon>Bacillales</taxon>
        <taxon>Paenibacillaceae</taxon>
        <taxon>Aneurinibacillus group</taxon>
        <taxon>Aneurinibacillus</taxon>
    </lineage>
</organism>
<dbReference type="EMBL" id="FNED01000005">
    <property type="protein sequence ID" value="SDI53488.1"/>
    <property type="molecule type" value="Genomic_DNA"/>
</dbReference>
<dbReference type="Proteomes" id="UP000037269">
    <property type="component" value="Unassembled WGS sequence"/>
</dbReference>
<dbReference type="Proteomes" id="UP000182836">
    <property type="component" value="Unassembled WGS sequence"/>
</dbReference>
<reference evidence="1 3" key="1">
    <citation type="submission" date="2015-07" db="EMBL/GenBank/DDBJ databases">
        <title>Fjat-14205 dsm 2895.</title>
        <authorList>
            <person name="Liu B."/>
            <person name="Wang J."/>
            <person name="Zhu Y."/>
            <person name="Liu G."/>
            <person name="Chen Q."/>
            <person name="Chen Z."/>
            <person name="Lan J."/>
            <person name="Che J."/>
            <person name="Ge C."/>
            <person name="Shi H."/>
            <person name="Pan Z."/>
            <person name="Liu X."/>
        </authorList>
    </citation>
    <scope>NUCLEOTIDE SEQUENCE [LARGE SCALE GENOMIC DNA]</scope>
    <source>
        <strain evidence="1 3">DSM 2895</strain>
    </source>
</reference>
<dbReference type="RefSeq" id="WP_043068665.1">
    <property type="nucleotide sequence ID" value="NZ_BJOA01000066.1"/>
</dbReference>
<evidence type="ECO:0000313" key="1">
    <source>
        <dbReference type="EMBL" id="KON99378.1"/>
    </source>
</evidence>
<sequence length="150" mass="16901">MRISVNGILVAVFIGIVFGLKMQDDYLYRNTDAQTEGVLRQMIAPVAMAESEAAMEQGLSEELEIYMKRNFDFSTLKTHWAQYIKGYDVSMDNGNVYIAVRTNLEKPGSQSNYILNAVQGFAKSRLPQGYEHGRISVLGLQGKKLTEREL</sequence>
<dbReference type="EMBL" id="LGUG01000002">
    <property type="protein sequence ID" value="KON99378.1"/>
    <property type="molecule type" value="Genomic_DNA"/>
</dbReference>
<proteinExistence type="predicted"/>
<dbReference type="OrthoDB" id="2679960at2"/>
<evidence type="ECO:0000313" key="2">
    <source>
        <dbReference type="EMBL" id="SDI53488.1"/>
    </source>
</evidence>
<dbReference type="PATRIC" id="fig|47500.8.peg.4256"/>
<accession>A0A0D1XUC1</accession>
<reference evidence="2 4" key="2">
    <citation type="submission" date="2016-10" db="EMBL/GenBank/DDBJ databases">
        <authorList>
            <person name="de Groot N.N."/>
        </authorList>
    </citation>
    <scope>NUCLEOTIDE SEQUENCE [LARGE SCALE GENOMIC DNA]</scope>
    <source>
        <strain evidence="2 4">DSM 2895</strain>
    </source>
</reference>
<evidence type="ECO:0000313" key="4">
    <source>
        <dbReference type="Proteomes" id="UP000182836"/>
    </source>
</evidence>
<dbReference type="GeneID" id="42303848"/>
<protein>
    <submittedName>
        <fullName evidence="1">Uncharacterized protein</fullName>
    </submittedName>
</protein>